<sequence>MGLESSRNLDTGLPPHKRRLPAKSPLLASPFLILQRNGVFPERWLFSTNWVIQKRWREMFLGWKSRMENCNEVLGDAWKPVKIQKQIGTISMFIIPKSQ</sequence>
<protein>
    <submittedName>
        <fullName evidence="2">Uncharacterized protein</fullName>
    </submittedName>
</protein>
<evidence type="ECO:0000313" key="3">
    <source>
        <dbReference type="Proteomes" id="UP001177003"/>
    </source>
</evidence>
<dbReference type="EMBL" id="OX465078">
    <property type="protein sequence ID" value="CAI9273583.1"/>
    <property type="molecule type" value="Genomic_DNA"/>
</dbReference>
<proteinExistence type="predicted"/>
<organism evidence="2 3">
    <name type="scientific">Lactuca saligna</name>
    <name type="common">Willowleaf lettuce</name>
    <dbReference type="NCBI Taxonomy" id="75948"/>
    <lineage>
        <taxon>Eukaryota</taxon>
        <taxon>Viridiplantae</taxon>
        <taxon>Streptophyta</taxon>
        <taxon>Embryophyta</taxon>
        <taxon>Tracheophyta</taxon>
        <taxon>Spermatophyta</taxon>
        <taxon>Magnoliopsida</taxon>
        <taxon>eudicotyledons</taxon>
        <taxon>Gunneridae</taxon>
        <taxon>Pentapetalae</taxon>
        <taxon>asterids</taxon>
        <taxon>campanulids</taxon>
        <taxon>Asterales</taxon>
        <taxon>Asteraceae</taxon>
        <taxon>Cichorioideae</taxon>
        <taxon>Cichorieae</taxon>
        <taxon>Lactucinae</taxon>
        <taxon>Lactuca</taxon>
    </lineage>
</organism>
<evidence type="ECO:0000313" key="2">
    <source>
        <dbReference type="EMBL" id="CAI9273583.1"/>
    </source>
</evidence>
<dbReference type="Proteomes" id="UP001177003">
    <property type="component" value="Chromosome 2"/>
</dbReference>
<keyword evidence="3" id="KW-1185">Reference proteome</keyword>
<gene>
    <name evidence="2" type="ORF">LSALG_LOCUS13715</name>
</gene>
<reference evidence="2" key="1">
    <citation type="submission" date="2023-04" db="EMBL/GenBank/DDBJ databases">
        <authorList>
            <person name="Vijverberg K."/>
            <person name="Xiong W."/>
            <person name="Schranz E."/>
        </authorList>
    </citation>
    <scope>NUCLEOTIDE SEQUENCE</scope>
</reference>
<accession>A0AA36DWA6</accession>
<name>A0AA36DWA6_LACSI</name>
<dbReference type="AlphaFoldDB" id="A0AA36DWA6"/>
<evidence type="ECO:0000256" key="1">
    <source>
        <dbReference type="SAM" id="MobiDB-lite"/>
    </source>
</evidence>
<feature type="region of interest" description="Disordered" evidence="1">
    <location>
        <begin position="1"/>
        <end position="22"/>
    </location>
</feature>